<accession>A0A1M5PE52</accession>
<evidence type="ECO:0008006" key="4">
    <source>
        <dbReference type="Google" id="ProtNLM"/>
    </source>
</evidence>
<keyword evidence="1" id="KW-0812">Transmembrane</keyword>
<gene>
    <name evidence="2" type="ORF">SAMN05443551_1255</name>
</gene>
<reference evidence="2 3" key="1">
    <citation type="submission" date="2016-11" db="EMBL/GenBank/DDBJ databases">
        <authorList>
            <person name="Jaros S."/>
            <person name="Januszkiewicz K."/>
            <person name="Wedrychowicz H."/>
        </authorList>
    </citation>
    <scope>NUCLEOTIDE SEQUENCE [LARGE SCALE GENOMIC DNA]</scope>
    <source>
        <strain evidence="2 3">DSM 29431</strain>
    </source>
</reference>
<dbReference type="InterPro" id="IPR025495">
    <property type="entry name" value="DUF4386"/>
</dbReference>
<evidence type="ECO:0000313" key="2">
    <source>
        <dbReference type="EMBL" id="SHG99779.1"/>
    </source>
</evidence>
<protein>
    <recommendedName>
        <fullName evidence="4">DUF4386 domain-containing protein</fullName>
    </recommendedName>
</protein>
<sequence>MQGLRYAGPYFTEGSNTVTAASPHPVGTRSASKPAVRLAGLLYLVIILSGLSAEFVFRGPLLSSGDATTTIDAIAASMGMFRAGLVGDVVMLLADIALALVFFALLSDRAPILALSAMVFRLMQATVIAASLVLLAAVPGLVTKNQQDLVLAAVQAHAGGYDLGLILFGVNCFLMALIFLKVTALPRMISIGIAAAGVVYITGGLLRLTAPDWLVVFQPAYLICILAEVALCLWLLITGRL</sequence>
<organism evidence="2 3">
    <name type="scientific">Marivita hallyeonensis</name>
    <dbReference type="NCBI Taxonomy" id="996342"/>
    <lineage>
        <taxon>Bacteria</taxon>
        <taxon>Pseudomonadati</taxon>
        <taxon>Pseudomonadota</taxon>
        <taxon>Alphaproteobacteria</taxon>
        <taxon>Rhodobacterales</taxon>
        <taxon>Roseobacteraceae</taxon>
        <taxon>Marivita</taxon>
    </lineage>
</organism>
<dbReference type="STRING" id="996342.SAMN05443551_1255"/>
<name>A0A1M5PE52_9RHOB</name>
<evidence type="ECO:0000313" key="3">
    <source>
        <dbReference type="Proteomes" id="UP000184221"/>
    </source>
</evidence>
<evidence type="ECO:0000256" key="1">
    <source>
        <dbReference type="SAM" id="Phobius"/>
    </source>
</evidence>
<feature type="transmembrane region" description="Helical" evidence="1">
    <location>
        <begin position="191"/>
        <end position="210"/>
    </location>
</feature>
<proteinExistence type="predicted"/>
<feature type="transmembrane region" description="Helical" evidence="1">
    <location>
        <begin position="118"/>
        <end position="138"/>
    </location>
</feature>
<keyword evidence="3" id="KW-1185">Reference proteome</keyword>
<feature type="transmembrane region" description="Helical" evidence="1">
    <location>
        <begin position="158"/>
        <end position="179"/>
    </location>
</feature>
<dbReference type="AlphaFoldDB" id="A0A1M5PE52"/>
<feature type="transmembrane region" description="Helical" evidence="1">
    <location>
        <begin position="216"/>
        <end position="237"/>
    </location>
</feature>
<keyword evidence="1" id="KW-0472">Membrane</keyword>
<keyword evidence="1" id="KW-1133">Transmembrane helix</keyword>
<dbReference type="EMBL" id="FQXC01000001">
    <property type="protein sequence ID" value="SHG99779.1"/>
    <property type="molecule type" value="Genomic_DNA"/>
</dbReference>
<dbReference type="Pfam" id="PF14329">
    <property type="entry name" value="DUF4386"/>
    <property type="match status" value="1"/>
</dbReference>
<feature type="transmembrane region" description="Helical" evidence="1">
    <location>
        <begin position="38"/>
        <end position="57"/>
    </location>
</feature>
<dbReference type="Proteomes" id="UP000184221">
    <property type="component" value="Unassembled WGS sequence"/>
</dbReference>
<feature type="transmembrane region" description="Helical" evidence="1">
    <location>
        <begin position="85"/>
        <end position="106"/>
    </location>
</feature>